<feature type="transmembrane region" description="Helical" evidence="1">
    <location>
        <begin position="12"/>
        <end position="33"/>
    </location>
</feature>
<protein>
    <submittedName>
        <fullName evidence="2">Prepilin-type N-terminal cleavage/methylation domain-containing protein</fullName>
    </submittedName>
</protein>
<keyword evidence="1" id="KW-0472">Membrane</keyword>
<dbReference type="PROSITE" id="PS00409">
    <property type="entry name" value="PROKAR_NTER_METHYL"/>
    <property type="match status" value="1"/>
</dbReference>
<dbReference type="Pfam" id="PF07963">
    <property type="entry name" value="N_methyl"/>
    <property type="match status" value="1"/>
</dbReference>
<gene>
    <name evidence="2" type="ORF">ENN51_04205</name>
</gene>
<name>A0A7V0XEV6_UNCW3</name>
<dbReference type="EMBL" id="DSBX01000158">
    <property type="protein sequence ID" value="HDQ99472.1"/>
    <property type="molecule type" value="Genomic_DNA"/>
</dbReference>
<evidence type="ECO:0000313" key="2">
    <source>
        <dbReference type="EMBL" id="HDQ99472.1"/>
    </source>
</evidence>
<sequence>MNTRRISRGVTLLELLVVMMVLSLILTAAVKTWDVTLERSRFETTRRKLNQISEVIVGNPDYIVSGNRVDFGYVGDVGALPQVLDDLVRRPVGFPESGTWRGPYIRSTFSESPTGYRTDGWGDSLIYNTDSLFLRSYGGRGLVEQDRWLTRTLGYTRDALLNNTVSGVVLDVRGIPPPNEIFNGVDVRVEFSGPQGGLMQDFPVFLLNDGQFEITNVPQGNLHELRAVFKFVRPPLDSVEARKTITVYPGRGARDIQLRLNTDWTAP</sequence>
<comment type="caution">
    <text evidence="2">The sequence shown here is derived from an EMBL/GenBank/DDBJ whole genome shotgun (WGS) entry which is preliminary data.</text>
</comment>
<dbReference type="AlphaFoldDB" id="A0A7V0XEV6"/>
<proteinExistence type="predicted"/>
<reference evidence="2" key="1">
    <citation type="journal article" date="2020" name="mSystems">
        <title>Genome- and Community-Level Interaction Insights into Carbon Utilization and Element Cycling Functions of Hydrothermarchaeota in Hydrothermal Sediment.</title>
        <authorList>
            <person name="Zhou Z."/>
            <person name="Liu Y."/>
            <person name="Xu W."/>
            <person name="Pan J."/>
            <person name="Luo Z.H."/>
            <person name="Li M."/>
        </authorList>
    </citation>
    <scope>NUCLEOTIDE SEQUENCE [LARGE SCALE GENOMIC DNA]</scope>
    <source>
        <strain evidence="2">SpSt-1182</strain>
    </source>
</reference>
<dbReference type="Proteomes" id="UP000885672">
    <property type="component" value="Unassembled WGS sequence"/>
</dbReference>
<dbReference type="NCBIfam" id="TIGR02532">
    <property type="entry name" value="IV_pilin_GFxxxE"/>
    <property type="match status" value="1"/>
</dbReference>
<accession>A0A7V0XEV6</accession>
<organism evidence="2">
    <name type="scientific">candidate division WOR-3 bacterium</name>
    <dbReference type="NCBI Taxonomy" id="2052148"/>
    <lineage>
        <taxon>Bacteria</taxon>
        <taxon>Bacteria division WOR-3</taxon>
    </lineage>
</organism>
<evidence type="ECO:0000256" key="1">
    <source>
        <dbReference type="SAM" id="Phobius"/>
    </source>
</evidence>
<keyword evidence="1" id="KW-0812">Transmembrane</keyword>
<dbReference type="InterPro" id="IPR012902">
    <property type="entry name" value="N_methyl_site"/>
</dbReference>
<keyword evidence="1" id="KW-1133">Transmembrane helix</keyword>